<feature type="transmembrane region" description="Helical" evidence="2">
    <location>
        <begin position="143"/>
        <end position="166"/>
    </location>
</feature>
<protein>
    <recommendedName>
        <fullName evidence="5">DUF1003 domain-containing protein</fullName>
    </recommendedName>
</protein>
<dbReference type="Proteomes" id="UP000245647">
    <property type="component" value="Unassembled WGS sequence"/>
</dbReference>
<dbReference type="AlphaFoldDB" id="A0A2U2PG08"/>
<evidence type="ECO:0008006" key="5">
    <source>
        <dbReference type="Google" id="ProtNLM"/>
    </source>
</evidence>
<dbReference type="OrthoDB" id="9795736at2"/>
<evidence type="ECO:0000256" key="1">
    <source>
        <dbReference type="SAM" id="Coils"/>
    </source>
</evidence>
<feature type="transmembrane region" description="Helical" evidence="2">
    <location>
        <begin position="108"/>
        <end position="131"/>
    </location>
</feature>
<evidence type="ECO:0000256" key="2">
    <source>
        <dbReference type="SAM" id="Phobius"/>
    </source>
</evidence>
<keyword evidence="1" id="KW-0175">Coiled coil</keyword>
<comment type="caution">
    <text evidence="3">The sequence shown here is derived from an EMBL/GenBank/DDBJ whole genome shotgun (WGS) entry which is preliminary data.</text>
</comment>
<keyword evidence="2" id="KW-0812">Transmembrane</keyword>
<dbReference type="InterPro" id="IPR010406">
    <property type="entry name" value="DUF1003"/>
</dbReference>
<dbReference type="PANTHER" id="PTHR41386:SF1">
    <property type="entry name" value="MEMBRANE PROTEIN"/>
    <property type="match status" value="1"/>
</dbReference>
<name>A0A2U2PG08_9SPHI</name>
<keyword evidence="2" id="KW-0472">Membrane</keyword>
<keyword evidence="4" id="KW-1185">Reference proteome</keyword>
<gene>
    <name evidence="3" type="ORF">DDR33_11985</name>
</gene>
<organism evidence="3 4">
    <name type="scientific">Pararcticibacter amylolyticus</name>
    <dbReference type="NCBI Taxonomy" id="2173175"/>
    <lineage>
        <taxon>Bacteria</taxon>
        <taxon>Pseudomonadati</taxon>
        <taxon>Bacteroidota</taxon>
        <taxon>Sphingobacteriia</taxon>
        <taxon>Sphingobacteriales</taxon>
        <taxon>Sphingobacteriaceae</taxon>
        <taxon>Pararcticibacter</taxon>
    </lineage>
</organism>
<reference evidence="3 4" key="1">
    <citation type="submission" date="2018-04" db="EMBL/GenBank/DDBJ databases">
        <title>Pedobacter chongqingensis sp. nov., isolated from a rottenly hemp rope.</title>
        <authorList>
            <person name="Cai Y."/>
        </authorList>
    </citation>
    <scope>NUCLEOTIDE SEQUENCE [LARGE SCALE GENOMIC DNA]</scope>
    <source>
        <strain evidence="3 4">FJ4-8</strain>
    </source>
</reference>
<dbReference type="PANTHER" id="PTHR41386">
    <property type="entry name" value="INTEGRAL MEMBRANE PROTEIN-RELATED"/>
    <property type="match status" value="1"/>
</dbReference>
<dbReference type="EMBL" id="QEAS01000009">
    <property type="protein sequence ID" value="PWG80326.1"/>
    <property type="molecule type" value="Genomic_DNA"/>
</dbReference>
<sequence length="239" mass="27336">MQKQKCAVTGLELNPEELIPANTLRKNLSDFIRKDHPLFKEDDVISKEALKTYRGKYLEEMLKSETGELEELEKEVVQAIAGEDILAENLAKDSPEQSTFGQRLADKVAAFGGSWTFIISFAVILALWISLNSLMLATKAFDPYPYILLNLILSCLAALQAPVIMMSQNRQEAKDRQRSQYDYKVNLKAELEIRMLHEKVDHLMIHQTQKLLELQEMQMDLLESMAEKTGCQFLPKNEN</sequence>
<dbReference type="Pfam" id="PF06210">
    <property type="entry name" value="DUF1003"/>
    <property type="match status" value="1"/>
</dbReference>
<feature type="coiled-coil region" evidence="1">
    <location>
        <begin position="55"/>
        <end position="82"/>
    </location>
</feature>
<proteinExistence type="predicted"/>
<evidence type="ECO:0000313" key="3">
    <source>
        <dbReference type="EMBL" id="PWG80326.1"/>
    </source>
</evidence>
<accession>A0A2U2PG08</accession>
<dbReference type="RefSeq" id="WP_109416033.1">
    <property type="nucleotide sequence ID" value="NZ_QEAS01000009.1"/>
</dbReference>
<evidence type="ECO:0000313" key="4">
    <source>
        <dbReference type="Proteomes" id="UP000245647"/>
    </source>
</evidence>
<keyword evidence="2" id="KW-1133">Transmembrane helix</keyword>